<name>M2ZAR7_PSEFD</name>
<dbReference type="RefSeq" id="XP_007924030.1">
    <property type="nucleotide sequence ID" value="XM_007925839.1"/>
</dbReference>
<evidence type="ECO:0000313" key="1">
    <source>
        <dbReference type="EMBL" id="EME86920.1"/>
    </source>
</evidence>
<dbReference type="EMBL" id="KB446556">
    <property type="protein sequence ID" value="EME86920.1"/>
    <property type="molecule type" value="Genomic_DNA"/>
</dbReference>
<protein>
    <submittedName>
        <fullName evidence="1">Uncharacterized protein</fullName>
    </submittedName>
</protein>
<dbReference type="VEuPathDB" id="FungiDB:MYCFIDRAFT_172611"/>
<accession>M2ZAR7</accession>
<keyword evidence="2" id="KW-1185">Reference proteome</keyword>
<gene>
    <name evidence="1" type="ORF">MYCFIDRAFT_172611</name>
</gene>
<proteinExistence type="predicted"/>
<sequence>MLDSENTLIFWNIGSNPDLKTLSLFLMIPDMRRYRPRRRQRAFPSGPGYHQHHQYIGIKTTIHLSWRAEERTRCSFLTIHDGLSSCDVKMLGGHYLDNDRQRAQSNRNLLILEDQSYSVIWLTSLSSNSHFLRWTINTTAGLRDSPVNVLLGQSGFPPDSHNTRSKAVNHTTMTTENLSSTLYNLQAFPCPSEFIFSLCMAYPSNLPPHLQPFPAFPGSNTIKPHPSPLPNPHLPSSPYPPILNPPFSYLPPKSQFFISVTCKNFIWKAWTFLSAPGSETGVLRFTRGFGAVRFEVKWRRKGSKERVDKDCPGVRVDGGPEAE</sequence>
<dbReference type="GeneID" id="19332826"/>
<organism evidence="1 2">
    <name type="scientific">Pseudocercospora fijiensis (strain CIRAD86)</name>
    <name type="common">Black leaf streak disease fungus</name>
    <name type="synonym">Mycosphaerella fijiensis</name>
    <dbReference type="NCBI Taxonomy" id="383855"/>
    <lineage>
        <taxon>Eukaryota</taxon>
        <taxon>Fungi</taxon>
        <taxon>Dikarya</taxon>
        <taxon>Ascomycota</taxon>
        <taxon>Pezizomycotina</taxon>
        <taxon>Dothideomycetes</taxon>
        <taxon>Dothideomycetidae</taxon>
        <taxon>Mycosphaerellales</taxon>
        <taxon>Mycosphaerellaceae</taxon>
        <taxon>Pseudocercospora</taxon>
    </lineage>
</organism>
<evidence type="ECO:0000313" key="2">
    <source>
        <dbReference type="Proteomes" id="UP000016932"/>
    </source>
</evidence>
<dbReference type="HOGENOM" id="CLU_860861_0_0_1"/>
<dbReference type="KEGG" id="pfj:MYCFIDRAFT_172611"/>
<dbReference type="AlphaFoldDB" id="M2ZAR7"/>
<dbReference type="Proteomes" id="UP000016932">
    <property type="component" value="Unassembled WGS sequence"/>
</dbReference>
<reference evidence="1 2" key="1">
    <citation type="journal article" date="2012" name="PLoS Pathog.">
        <title>Diverse lifestyles and strategies of plant pathogenesis encoded in the genomes of eighteen Dothideomycetes fungi.</title>
        <authorList>
            <person name="Ohm R.A."/>
            <person name="Feau N."/>
            <person name="Henrissat B."/>
            <person name="Schoch C.L."/>
            <person name="Horwitz B.A."/>
            <person name="Barry K.W."/>
            <person name="Condon B.J."/>
            <person name="Copeland A.C."/>
            <person name="Dhillon B."/>
            <person name="Glaser F."/>
            <person name="Hesse C.N."/>
            <person name="Kosti I."/>
            <person name="LaButti K."/>
            <person name="Lindquist E.A."/>
            <person name="Lucas S."/>
            <person name="Salamov A.A."/>
            <person name="Bradshaw R.E."/>
            <person name="Ciuffetti L."/>
            <person name="Hamelin R.C."/>
            <person name="Kema G.H.J."/>
            <person name="Lawrence C."/>
            <person name="Scott J.A."/>
            <person name="Spatafora J.W."/>
            <person name="Turgeon B.G."/>
            <person name="de Wit P.J.G.M."/>
            <person name="Zhong S."/>
            <person name="Goodwin S.B."/>
            <person name="Grigoriev I.V."/>
        </authorList>
    </citation>
    <scope>NUCLEOTIDE SEQUENCE [LARGE SCALE GENOMIC DNA]</scope>
    <source>
        <strain evidence="1 2">CIRAD86</strain>
    </source>
</reference>